<proteinExistence type="predicted"/>
<feature type="region of interest" description="Disordered" evidence="1">
    <location>
        <begin position="1"/>
        <end position="21"/>
    </location>
</feature>
<evidence type="ECO:0000313" key="2">
    <source>
        <dbReference type="EMBL" id="JAH05726.1"/>
    </source>
</evidence>
<name>A0A0E9PM95_ANGAN</name>
<protein>
    <submittedName>
        <fullName evidence="2">Uncharacterized protein</fullName>
    </submittedName>
</protein>
<accession>A0A0E9PM95</accession>
<organism evidence="2">
    <name type="scientific">Anguilla anguilla</name>
    <name type="common">European freshwater eel</name>
    <name type="synonym">Muraena anguilla</name>
    <dbReference type="NCBI Taxonomy" id="7936"/>
    <lineage>
        <taxon>Eukaryota</taxon>
        <taxon>Metazoa</taxon>
        <taxon>Chordata</taxon>
        <taxon>Craniata</taxon>
        <taxon>Vertebrata</taxon>
        <taxon>Euteleostomi</taxon>
        <taxon>Actinopterygii</taxon>
        <taxon>Neopterygii</taxon>
        <taxon>Teleostei</taxon>
        <taxon>Anguilliformes</taxon>
        <taxon>Anguillidae</taxon>
        <taxon>Anguilla</taxon>
    </lineage>
</organism>
<sequence>MSGGDKGKMYWKGFHVSQSEN</sequence>
<dbReference type="AlphaFoldDB" id="A0A0E9PM95"/>
<dbReference type="EMBL" id="GBXM01102851">
    <property type="protein sequence ID" value="JAH05726.1"/>
    <property type="molecule type" value="Transcribed_RNA"/>
</dbReference>
<reference evidence="2" key="2">
    <citation type="journal article" date="2015" name="Fish Shellfish Immunol.">
        <title>Early steps in the European eel (Anguilla anguilla)-Vibrio vulnificus interaction in the gills: Role of the RtxA13 toxin.</title>
        <authorList>
            <person name="Callol A."/>
            <person name="Pajuelo D."/>
            <person name="Ebbesson L."/>
            <person name="Teles M."/>
            <person name="MacKenzie S."/>
            <person name="Amaro C."/>
        </authorList>
    </citation>
    <scope>NUCLEOTIDE SEQUENCE</scope>
</reference>
<reference evidence="2" key="1">
    <citation type="submission" date="2014-11" db="EMBL/GenBank/DDBJ databases">
        <authorList>
            <person name="Amaro Gonzalez C."/>
        </authorList>
    </citation>
    <scope>NUCLEOTIDE SEQUENCE</scope>
</reference>
<evidence type="ECO:0000256" key="1">
    <source>
        <dbReference type="SAM" id="MobiDB-lite"/>
    </source>
</evidence>